<reference evidence="1" key="1">
    <citation type="submission" date="2018-02" db="EMBL/GenBank/DDBJ databases">
        <title>Rhizophora mucronata_Transcriptome.</title>
        <authorList>
            <person name="Meera S.P."/>
            <person name="Sreeshan A."/>
            <person name="Augustine A."/>
        </authorList>
    </citation>
    <scope>NUCLEOTIDE SEQUENCE</scope>
    <source>
        <tissue evidence="1">Leaf</tissue>
    </source>
</reference>
<protein>
    <submittedName>
        <fullName evidence="1">Uncharacterized protein</fullName>
    </submittedName>
</protein>
<dbReference type="AlphaFoldDB" id="A0A2P2QTJ6"/>
<organism evidence="1">
    <name type="scientific">Rhizophora mucronata</name>
    <name type="common">Asiatic mangrove</name>
    <dbReference type="NCBI Taxonomy" id="61149"/>
    <lineage>
        <taxon>Eukaryota</taxon>
        <taxon>Viridiplantae</taxon>
        <taxon>Streptophyta</taxon>
        <taxon>Embryophyta</taxon>
        <taxon>Tracheophyta</taxon>
        <taxon>Spermatophyta</taxon>
        <taxon>Magnoliopsida</taxon>
        <taxon>eudicotyledons</taxon>
        <taxon>Gunneridae</taxon>
        <taxon>Pentapetalae</taxon>
        <taxon>rosids</taxon>
        <taxon>fabids</taxon>
        <taxon>Malpighiales</taxon>
        <taxon>Rhizophoraceae</taxon>
        <taxon>Rhizophora</taxon>
    </lineage>
</organism>
<dbReference type="EMBL" id="GGEC01089833">
    <property type="protein sequence ID" value="MBX70317.1"/>
    <property type="molecule type" value="Transcribed_RNA"/>
</dbReference>
<name>A0A2P2QTJ6_RHIMU</name>
<sequence length="20" mass="2644">MIETNLVMNYCYYFFFFNRK</sequence>
<proteinExistence type="predicted"/>
<accession>A0A2P2QTJ6</accession>
<evidence type="ECO:0000313" key="1">
    <source>
        <dbReference type="EMBL" id="MBX70317.1"/>
    </source>
</evidence>